<keyword evidence="2" id="KW-1185">Reference proteome</keyword>
<dbReference type="EMBL" id="JAHRHJ020000008">
    <property type="protein sequence ID" value="KAH9306238.1"/>
    <property type="molecule type" value="Genomic_DNA"/>
</dbReference>
<reference evidence="1 2" key="1">
    <citation type="journal article" date="2021" name="Nat. Plants">
        <title>The Taxus genome provides insights into paclitaxel biosynthesis.</title>
        <authorList>
            <person name="Xiong X."/>
            <person name="Gou J."/>
            <person name="Liao Q."/>
            <person name="Li Y."/>
            <person name="Zhou Q."/>
            <person name="Bi G."/>
            <person name="Li C."/>
            <person name="Du R."/>
            <person name="Wang X."/>
            <person name="Sun T."/>
            <person name="Guo L."/>
            <person name="Liang H."/>
            <person name="Lu P."/>
            <person name="Wu Y."/>
            <person name="Zhang Z."/>
            <person name="Ro D.K."/>
            <person name="Shang Y."/>
            <person name="Huang S."/>
            <person name="Yan J."/>
        </authorList>
    </citation>
    <scope>NUCLEOTIDE SEQUENCE [LARGE SCALE GENOMIC DNA]</scope>
    <source>
        <strain evidence="1">Ta-2019</strain>
    </source>
</reference>
<evidence type="ECO:0000313" key="2">
    <source>
        <dbReference type="Proteomes" id="UP000824469"/>
    </source>
</evidence>
<dbReference type="Proteomes" id="UP000824469">
    <property type="component" value="Unassembled WGS sequence"/>
</dbReference>
<protein>
    <submittedName>
        <fullName evidence="1">Uncharacterized protein</fullName>
    </submittedName>
</protein>
<dbReference type="AlphaFoldDB" id="A0AA38FMX0"/>
<accession>A0AA38FMX0</accession>
<comment type="caution">
    <text evidence="1">The sequence shown here is derived from an EMBL/GenBank/DDBJ whole genome shotgun (WGS) entry which is preliminary data.</text>
</comment>
<evidence type="ECO:0000313" key="1">
    <source>
        <dbReference type="EMBL" id="KAH9306238.1"/>
    </source>
</evidence>
<gene>
    <name evidence="1" type="ORF">KI387_010642</name>
</gene>
<proteinExistence type="predicted"/>
<name>A0AA38FMX0_TAXCH</name>
<organism evidence="1 2">
    <name type="scientific">Taxus chinensis</name>
    <name type="common">Chinese yew</name>
    <name type="synonym">Taxus wallichiana var. chinensis</name>
    <dbReference type="NCBI Taxonomy" id="29808"/>
    <lineage>
        <taxon>Eukaryota</taxon>
        <taxon>Viridiplantae</taxon>
        <taxon>Streptophyta</taxon>
        <taxon>Embryophyta</taxon>
        <taxon>Tracheophyta</taxon>
        <taxon>Spermatophyta</taxon>
        <taxon>Pinopsida</taxon>
        <taxon>Pinidae</taxon>
        <taxon>Conifers II</taxon>
        <taxon>Cupressales</taxon>
        <taxon>Taxaceae</taxon>
        <taxon>Taxus</taxon>
    </lineage>
</organism>
<feature type="non-terminal residue" evidence="1">
    <location>
        <position position="88"/>
    </location>
</feature>
<feature type="non-terminal residue" evidence="1">
    <location>
        <position position="1"/>
    </location>
</feature>
<sequence>NFDSKQWLLSTFHHVSMGQFAYQIGSLLWKGTLLEGSIGRRRFVSMILKLLVTNEGMMLMAAQGWQLWGVADIYPSICHGHLWKIIFS</sequence>